<dbReference type="GO" id="GO:0005524">
    <property type="term" value="F:ATP binding"/>
    <property type="evidence" value="ECO:0007669"/>
    <property type="project" value="InterPro"/>
</dbReference>
<evidence type="ECO:0000256" key="3">
    <source>
        <dbReference type="ARBA" id="ARBA00022777"/>
    </source>
</evidence>
<feature type="compositionally biased region" description="Acidic residues" evidence="5">
    <location>
        <begin position="199"/>
        <end position="210"/>
    </location>
</feature>
<dbReference type="Pfam" id="PF00406">
    <property type="entry name" value="ADK"/>
    <property type="match status" value="1"/>
</dbReference>
<proteinExistence type="predicted"/>
<dbReference type="InterPro" id="IPR003593">
    <property type="entry name" value="AAA+_ATPase"/>
</dbReference>
<evidence type="ECO:0000256" key="5">
    <source>
        <dbReference type="SAM" id="MobiDB-lite"/>
    </source>
</evidence>
<dbReference type="AlphaFoldDB" id="A0A452VNU6"/>
<evidence type="ECO:0000313" key="7">
    <source>
        <dbReference type="Ensembl" id="ENSUMAP00000035461"/>
    </source>
</evidence>
<keyword evidence="4" id="KW-0175">Coiled coil</keyword>
<keyword evidence="1" id="KW-0808">Transferase</keyword>
<reference evidence="7" key="1">
    <citation type="submission" date="2019-03" db="UniProtKB">
        <authorList>
            <consortium name="Ensembl"/>
        </authorList>
    </citation>
    <scope>IDENTIFICATION</scope>
</reference>
<evidence type="ECO:0000256" key="4">
    <source>
        <dbReference type="SAM" id="Coils"/>
    </source>
</evidence>
<dbReference type="InterPro" id="IPR027417">
    <property type="entry name" value="P-loop_NTPase"/>
</dbReference>
<dbReference type="Gene3D" id="3.40.50.300">
    <property type="entry name" value="P-loop containing nucleotide triphosphate hydrolases"/>
    <property type="match status" value="2"/>
</dbReference>
<feature type="region of interest" description="Disordered" evidence="5">
    <location>
        <begin position="187"/>
        <end position="210"/>
    </location>
</feature>
<dbReference type="PANTHER" id="PTHR23359">
    <property type="entry name" value="NUCLEOTIDE KINASE"/>
    <property type="match status" value="1"/>
</dbReference>
<evidence type="ECO:0000259" key="6">
    <source>
        <dbReference type="SMART" id="SM00382"/>
    </source>
</evidence>
<dbReference type="Ensembl" id="ENSUMAT00000041952.1">
    <property type="protein sequence ID" value="ENSUMAP00000035461.1"/>
    <property type="gene ID" value="ENSUMAG00000025499.1"/>
</dbReference>
<feature type="coiled-coil region" evidence="4">
    <location>
        <begin position="681"/>
        <end position="712"/>
    </location>
</feature>
<dbReference type="SMART" id="SM00382">
    <property type="entry name" value="AAA"/>
    <property type="match status" value="2"/>
</dbReference>
<dbReference type="InterPro" id="IPR000850">
    <property type="entry name" value="Adenylat/UMP-CMP_kin"/>
</dbReference>
<keyword evidence="3" id="KW-0418">Kinase</keyword>
<evidence type="ECO:0000256" key="2">
    <source>
        <dbReference type="ARBA" id="ARBA00022741"/>
    </source>
</evidence>
<dbReference type="GO" id="GO:0006139">
    <property type="term" value="P:nucleobase-containing compound metabolic process"/>
    <property type="evidence" value="ECO:0007669"/>
    <property type="project" value="InterPro"/>
</dbReference>
<organism evidence="7">
    <name type="scientific">Ursus maritimus</name>
    <name type="common">Polar bear</name>
    <name type="synonym">Thalarctos maritimus</name>
    <dbReference type="NCBI Taxonomy" id="29073"/>
    <lineage>
        <taxon>Eukaryota</taxon>
        <taxon>Metazoa</taxon>
        <taxon>Chordata</taxon>
        <taxon>Craniata</taxon>
        <taxon>Vertebrata</taxon>
        <taxon>Euteleostomi</taxon>
        <taxon>Mammalia</taxon>
        <taxon>Eutheria</taxon>
        <taxon>Laurasiatheria</taxon>
        <taxon>Carnivora</taxon>
        <taxon>Caniformia</taxon>
        <taxon>Ursidae</taxon>
        <taxon>Ursus</taxon>
    </lineage>
</organism>
<protein>
    <recommendedName>
        <fullName evidence="6">AAA+ ATPase domain-containing protein</fullName>
    </recommendedName>
</protein>
<dbReference type="SUPFAM" id="SSF52540">
    <property type="entry name" value="P-loop containing nucleoside triphosphate hydrolases"/>
    <property type="match status" value="2"/>
</dbReference>
<evidence type="ECO:0000256" key="1">
    <source>
        <dbReference type="ARBA" id="ARBA00022679"/>
    </source>
</evidence>
<sequence>MNSQEKTEEHPFADIFNEDEAEYNFLLSKPVCFVIFGKPGVGKTTLAHQITQAWKCIRVEALPILEEHIAKETESGVMLQSILLSGQSIPDELVIKLMLEKLNSLEVSHFGYIITELPSLSQDAMTTLQQIDLIKNLNLKPDIIINIKCPDYDLCQRVSGQRQHSSTGYIYRRDQWDPEVIENRRKKRKEAQKEGKGEEEGEEEEEQEEEEAFIAEMQMVAEILQHVVQRPEDYLENIENIVKLYKEIILHPLEEVMAEHNSQYLIELDGNKPSEELFMTVMDRLKYLNLKRAAVLTKLQSAEEEITDIMENDELFHTLASYKLIAPRYRWQRSRWGRMCPVTLKEGNIYPGLPDFSVSFLGKIYCLSSEEALKTFLLNPRPYLLPPMPAPPFKVFIFGPQSSGKTTLCNLLAENYKGKVIDYAKLVQPRFDKALETLVRDTIAEATEAAIKAVREQLFVKLQVKRQGEPSLSRVCSKWRSAIQSGCPRAGTCFARPGIPGTLYDGFLEDNEDKKSSENVLNDQASKTGKDGNKMNGSCHAYGFYFHLFHILSCYLTLDALEDSIEEVTAEHPEVLSMIEETVKMAKDMNFEQPYEKHAEILEEVIREVVGENTNRFSGAPKYGGWILDNCPAIKELWIVLIEKGIIPDLVICLSDTENNGKYLLNRLYLENKTEVDSKILGRLLDELQKKKREEEAARKAAEEALRIEEDQRLLETMSKKAKGKHRFISLIICYLILYFSCRQL</sequence>
<dbReference type="GeneTree" id="ENSGT00740000115564"/>
<dbReference type="OMA" id="LFTTVMD"/>
<feature type="domain" description="AAA+ ATPase" evidence="6">
    <location>
        <begin position="29"/>
        <end position="242"/>
    </location>
</feature>
<accession>A0A452VNU6</accession>
<name>A0A452VNU6_URSMA</name>
<dbReference type="GO" id="GO:0019205">
    <property type="term" value="F:nucleobase-containing compound kinase activity"/>
    <property type="evidence" value="ECO:0007669"/>
    <property type="project" value="InterPro"/>
</dbReference>
<feature type="domain" description="AAA+ ATPase" evidence="6">
    <location>
        <begin position="391"/>
        <end position="695"/>
    </location>
</feature>
<keyword evidence="2" id="KW-0547">Nucleotide-binding</keyword>